<feature type="domain" description="PWWP" evidence="2">
    <location>
        <begin position="151"/>
        <end position="211"/>
    </location>
</feature>
<dbReference type="EMBL" id="GDKF01003960">
    <property type="protein sequence ID" value="JAT74662.1"/>
    <property type="molecule type" value="Transcribed_RNA"/>
</dbReference>
<sequence length="251" mass="26367">MALRVERRLEGGGKDSKLILTFRGPSVRRVFSAGPAQATSSGVETTVPSAAWHASPVSSGSTHMDKSASLADLEPGRGLDGPGPTTPPERWSEPHLAAHTPPSPPVFGPSDTELQPLGPGARPLAMQQTGVASKPGLPPAVAGLGSGGLPHGTLVWAKLPTFPWWPAQVQMPTPAQARSRQANAAEVFVVFYGTADYSWVPTKDCALFGTSHPHYTRYASTRHKGLQRAVDEAWAALGQPRPEVAGKPRGG</sequence>
<gene>
    <name evidence="4" type="ORF">g.4204</name>
    <name evidence="3" type="ORF">g.4206</name>
</gene>
<dbReference type="SMART" id="SM00293">
    <property type="entry name" value="PWWP"/>
    <property type="match status" value="1"/>
</dbReference>
<organism evidence="3">
    <name type="scientific">Auxenochlorella protothecoides</name>
    <name type="common">Green microalga</name>
    <name type="synonym">Chlorella protothecoides</name>
    <dbReference type="NCBI Taxonomy" id="3075"/>
    <lineage>
        <taxon>Eukaryota</taxon>
        <taxon>Viridiplantae</taxon>
        <taxon>Chlorophyta</taxon>
        <taxon>core chlorophytes</taxon>
        <taxon>Trebouxiophyceae</taxon>
        <taxon>Chlorellales</taxon>
        <taxon>Chlorellaceae</taxon>
        <taxon>Auxenochlorella</taxon>
    </lineage>
</organism>
<dbReference type="SUPFAM" id="SSF63748">
    <property type="entry name" value="Tudor/PWWP/MBT"/>
    <property type="match status" value="1"/>
</dbReference>
<dbReference type="EMBL" id="GDKF01002486">
    <property type="protein sequence ID" value="JAT76136.1"/>
    <property type="molecule type" value="Transcribed_RNA"/>
</dbReference>
<dbReference type="Gene3D" id="2.30.30.140">
    <property type="match status" value="1"/>
</dbReference>
<accession>A0A1D2A616</accession>
<protein>
    <recommendedName>
        <fullName evidence="2">PWWP domain-containing protein</fullName>
    </recommendedName>
</protein>
<dbReference type="InterPro" id="IPR000313">
    <property type="entry name" value="PWWP_dom"/>
</dbReference>
<name>A0A1D2A616_AUXPR</name>
<evidence type="ECO:0000313" key="3">
    <source>
        <dbReference type="EMBL" id="JAT74662.1"/>
    </source>
</evidence>
<feature type="region of interest" description="Disordered" evidence="1">
    <location>
        <begin position="33"/>
        <end position="113"/>
    </location>
</feature>
<proteinExistence type="predicted"/>
<dbReference type="PROSITE" id="PS50812">
    <property type="entry name" value="PWWP"/>
    <property type="match status" value="1"/>
</dbReference>
<evidence type="ECO:0000256" key="1">
    <source>
        <dbReference type="SAM" id="MobiDB-lite"/>
    </source>
</evidence>
<feature type="compositionally biased region" description="Polar residues" evidence="1">
    <location>
        <begin position="37"/>
        <end position="48"/>
    </location>
</feature>
<dbReference type="AlphaFoldDB" id="A0A1D2A616"/>
<evidence type="ECO:0000313" key="4">
    <source>
        <dbReference type="EMBL" id="JAT76136.1"/>
    </source>
</evidence>
<dbReference type="CDD" id="cd05162">
    <property type="entry name" value="PWWP"/>
    <property type="match status" value="1"/>
</dbReference>
<dbReference type="Pfam" id="PF00855">
    <property type="entry name" value="PWWP"/>
    <property type="match status" value="1"/>
</dbReference>
<evidence type="ECO:0000259" key="2">
    <source>
        <dbReference type="PROSITE" id="PS50812"/>
    </source>
</evidence>
<reference evidence="3" key="1">
    <citation type="submission" date="2015-08" db="EMBL/GenBank/DDBJ databases">
        <authorList>
            <person name="Babu N.S."/>
            <person name="Beckwith C.J."/>
            <person name="Beseler K.G."/>
            <person name="Brison A."/>
            <person name="Carone J.V."/>
            <person name="Caskin T.P."/>
            <person name="Diamond M."/>
            <person name="Durham M.E."/>
            <person name="Foxe J.M."/>
            <person name="Go M."/>
            <person name="Henderson B.A."/>
            <person name="Jones I.B."/>
            <person name="McGettigan J.A."/>
            <person name="Micheletti S.J."/>
            <person name="Nasrallah M.E."/>
            <person name="Ortiz D."/>
            <person name="Piller C.R."/>
            <person name="Privatt S.R."/>
            <person name="Schneider S.L."/>
            <person name="Sharp S."/>
            <person name="Smith T.C."/>
            <person name="Stanton J.D."/>
            <person name="Ullery H.E."/>
            <person name="Wilson R.J."/>
            <person name="Serrano M.G."/>
            <person name="Buck G."/>
            <person name="Lee V."/>
            <person name="Wang Y."/>
            <person name="Carvalho R."/>
            <person name="Voegtly L."/>
            <person name="Shi R."/>
            <person name="Duckworth R."/>
            <person name="Johnson A."/>
            <person name="Loviza R."/>
            <person name="Walstead R."/>
            <person name="Shah Z."/>
            <person name="Kiflezghi M."/>
            <person name="Wade K."/>
            <person name="Ball S.L."/>
            <person name="Bradley K.W."/>
            <person name="Asai D.J."/>
            <person name="Bowman C.A."/>
            <person name="Russell D.A."/>
            <person name="Pope W.H."/>
            <person name="Jacobs-Sera D."/>
            <person name="Hendrix R.W."/>
            <person name="Hatfull G.F."/>
        </authorList>
    </citation>
    <scope>NUCLEOTIDE SEQUENCE</scope>
</reference>